<dbReference type="Proteomes" id="UP000193560">
    <property type="component" value="Unassembled WGS sequence"/>
</dbReference>
<comment type="caution">
    <text evidence="1">The sequence shown here is derived from an EMBL/GenBank/DDBJ whole genome shotgun (WGS) entry which is preliminary data.</text>
</comment>
<gene>
    <name evidence="1" type="ORF">BCR42DRAFT_449939</name>
</gene>
<protein>
    <submittedName>
        <fullName evidence="1">Uncharacterized protein</fullName>
    </submittedName>
</protein>
<reference evidence="1 2" key="1">
    <citation type="submission" date="2016-07" db="EMBL/GenBank/DDBJ databases">
        <title>Pervasive Adenine N6-methylation of Active Genes in Fungi.</title>
        <authorList>
            <consortium name="DOE Joint Genome Institute"/>
            <person name="Mondo S.J."/>
            <person name="Dannebaum R.O."/>
            <person name="Kuo R.C."/>
            <person name="Labutti K."/>
            <person name="Haridas S."/>
            <person name="Kuo A."/>
            <person name="Salamov A."/>
            <person name="Ahrendt S.R."/>
            <person name="Lipzen A."/>
            <person name="Sullivan W."/>
            <person name="Andreopoulos W.B."/>
            <person name="Clum A."/>
            <person name="Lindquist E."/>
            <person name="Daum C."/>
            <person name="Ramamoorthy G.K."/>
            <person name="Gryganskyi A."/>
            <person name="Culley D."/>
            <person name="Magnuson J.K."/>
            <person name="James T.Y."/>
            <person name="O'Malley M.A."/>
            <person name="Stajich J.E."/>
            <person name="Spatafora J.W."/>
            <person name="Visel A."/>
            <person name="Grigoriev I.V."/>
        </authorList>
    </citation>
    <scope>NUCLEOTIDE SEQUENCE [LARGE SCALE GENOMIC DNA]</scope>
    <source>
        <strain evidence="1 2">NRRL 1336</strain>
    </source>
</reference>
<dbReference type="EMBL" id="MCGE01000008">
    <property type="protein sequence ID" value="ORZ18795.1"/>
    <property type="molecule type" value="Genomic_DNA"/>
</dbReference>
<accession>A0A1X2ILY7</accession>
<sequence length="49" mass="5439">MRNFTNGTHLIKLLLIIQDLNVGIGIIVFKSDKLRFPSTKTPSAAINND</sequence>
<keyword evidence="2" id="KW-1185">Reference proteome</keyword>
<dbReference type="AlphaFoldDB" id="A0A1X2ILY7"/>
<organism evidence="1 2">
    <name type="scientific">Absidia repens</name>
    <dbReference type="NCBI Taxonomy" id="90262"/>
    <lineage>
        <taxon>Eukaryota</taxon>
        <taxon>Fungi</taxon>
        <taxon>Fungi incertae sedis</taxon>
        <taxon>Mucoromycota</taxon>
        <taxon>Mucoromycotina</taxon>
        <taxon>Mucoromycetes</taxon>
        <taxon>Mucorales</taxon>
        <taxon>Cunninghamellaceae</taxon>
        <taxon>Absidia</taxon>
    </lineage>
</organism>
<proteinExistence type="predicted"/>
<evidence type="ECO:0000313" key="1">
    <source>
        <dbReference type="EMBL" id="ORZ18795.1"/>
    </source>
</evidence>
<evidence type="ECO:0000313" key="2">
    <source>
        <dbReference type="Proteomes" id="UP000193560"/>
    </source>
</evidence>
<name>A0A1X2ILY7_9FUNG</name>